<dbReference type="EMBL" id="UOEX01000070">
    <property type="protein sequence ID" value="VAW33900.1"/>
    <property type="molecule type" value="Genomic_DNA"/>
</dbReference>
<feature type="non-terminal residue" evidence="1">
    <location>
        <position position="77"/>
    </location>
</feature>
<sequence>MRSIMRQKKNGRRADCLKAEYKDLIIDQLWRRGKVSFKTNYGKKFQALFSRPHGFFDVIIANKREAMGFITLKDEGR</sequence>
<reference evidence="1" key="1">
    <citation type="submission" date="2018-06" db="EMBL/GenBank/DDBJ databases">
        <authorList>
            <person name="Zhirakovskaya E."/>
        </authorList>
    </citation>
    <scope>NUCLEOTIDE SEQUENCE</scope>
</reference>
<evidence type="ECO:0000313" key="1">
    <source>
        <dbReference type="EMBL" id="VAW33900.1"/>
    </source>
</evidence>
<proteinExistence type="predicted"/>
<name>A0A3B0UZ03_9ZZZZ</name>
<gene>
    <name evidence="1" type="ORF">MNBD_DELTA03-568</name>
</gene>
<protein>
    <submittedName>
        <fullName evidence="1">Uncharacterized protein</fullName>
    </submittedName>
</protein>
<dbReference type="AlphaFoldDB" id="A0A3B0UZ03"/>
<organism evidence="1">
    <name type="scientific">hydrothermal vent metagenome</name>
    <dbReference type="NCBI Taxonomy" id="652676"/>
    <lineage>
        <taxon>unclassified sequences</taxon>
        <taxon>metagenomes</taxon>
        <taxon>ecological metagenomes</taxon>
    </lineage>
</organism>
<accession>A0A3B0UZ03</accession>